<dbReference type="Pfam" id="PF00078">
    <property type="entry name" value="RVT_1"/>
    <property type="match status" value="1"/>
</dbReference>
<protein>
    <recommendedName>
        <fullName evidence="1">Reverse transcriptase domain-containing protein</fullName>
    </recommendedName>
</protein>
<sequence>MTEEGLERPAIWSRLQREMVEECLERPATGWVGVGLDGHPVGGGVPERDGAEDILDYRPISLIHAIAKIIAKVFALRLSPLMNDLVSNAQSAFIKKRSIHDNFLYARNLDKRFHKNKTPTLLFKLDIRKAFDSIRWEFIVDLLQ</sequence>
<organism evidence="2 3">
    <name type="scientific">Lolium multiflorum</name>
    <name type="common">Italian ryegrass</name>
    <name type="synonym">Lolium perenne subsp. multiflorum</name>
    <dbReference type="NCBI Taxonomy" id="4521"/>
    <lineage>
        <taxon>Eukaryota</taxon>
        <taxon>Viridiplantae</taxon>
        <taxon>Streptophyta</taxon>
        <taxon>Embryophyta</taxon>
        <taxon>Tracheophyta</taxon>
        <taxon>Spermatophyta</taxon>
        <taxon>Magnoliopsida</taxon>
        <taxon>Liliopsida</taxon>
        <taxon>Poales</taxon>
        <taxon>Poaceae</taxon>
        <taxon>BOP clade</taxon>
        <taxon>Pooideae</taxon>
        <taxon>Poodae</taxon>
        <taxon>Poeae</taxon>
        <taxon>Poeae Chloroplast Group 2 (Poeae type)</taxon>
        <taxon>Loliodinae</taxon>
        <taxon>Loliinae</taxon>
        <taxon>Lolium</taxon>
    </lineage>
</organism>
<dbReference type="PANTHER" id="PTHR31635">
    <property type="entry name" value="REVERSE TRANSCRIPTASE DOMAIN-CONTAINING PROTEIN-RELATED"/>
    <property type="match status" value="1"/>
</dbReference>
<dbReference type="EMBL" id="JAUUTY010000002">
    <property type="protein sequence ID" value="KAK1685714.1"/>
    <property type="molecule type" value="Genomic_DNA"/>
</dbReference>
<feature type="domain" description="Reverse transcriptase" evidence="1">
    <location>
        <begin position="56"/>
        <end position="140"/>
    </location>
</feature>
<reference evidence="2" key="1">
    <citation type="submission" date="2023-07" db="EMBL/GenBank/DDBJ databases">
        <title>A chromosome-level genome assembly of Lolium multiflorum.</title>
        <authorList>
            <person name="Chen Y."/>
            <person name="Copetti D."/>
            <person name="Kolliker R."/>
            <person name="Studer B."/>
        </authorList>
    </citation>
    <scope>NUCLEOTIDE SEQUENCE</scope>
    <source>
        <strain evidence="2">02402/16</strain>
        <tissue evidence="2">Leaf</tissue>
    </source>
</reference>
<proteinExistence type="predicted"/>
<dbReference type="Proteomes" id="UP001231189">
    <property type="component" value="Unassembled WGS sequence"/>
</dbReference>
<dbReference type="PANTHER" id="PTHR31635:SF196">
    <property type="entry name" value="REVERSE TRANSCRIPTASE DOMAIN-CONTAINING PROTEIN-RELATED"/>
    <property type="match status" value="1"/>
</dbReference>
<name>A0AAD8WZA1_LOLMU</name>
<gene>
    <name evidence="2" type="ORF">QYE76_046562</name>
</gene>
<accession>A0AAD8WZA1</accession>
<keyword evidence="3" id="KW-1185">Reference proteome</keyword>
<comment type="caution">
    <text evidence="2">The sequence shown here is derived from an EMBL/GenBank/DDBJ whole genome shotgun (WGS) entry which is preliminary data.</text>
</comment>
<evidence type="ECO:0000313" key="3">
    <source>
        <dbReference type="Proteomes" id="UP001231189"/>
    </source>
</evidence>
<dbReference type="AlphaFoldDB" id="A0AAD8WZA1"/>
<evidence type="ECO:0000313" key="2">
    <source>
        <dbReference type="EMBL" id="KAK1685714.1"/>
    </source>
</evidence>
<dbReference type="InterPro" id="IPR000477">
    <property type="entry name" value="RT_dom"/>
</dbReference>
<evidence type="ECO:0000259" key="1">
    <source>
        <dbReference type="Pfam" id="PF00078"/>
    </source>
</evidence>